<comment type="subunit">
    <text evidence="3">Homodimer.</text>
</comment>
<proteinExistence type="inferred from homology"/>
<evidence type="ECO:0000256" key="8">
    <source>
        <dbReference type="ARBA" id="ARBA00023015"/>
    </source>
</evidence>
<feature type="binding site" evidence="12">
    <location>
        <position position="83"/>
    </location>
    <ligand>
        <name>Fe cation</name>
        <dbReference type="ChEBI" id="CHEBI:24875"/>
    </ligand>
</feature>
<comment type="subcellular location">
    <subcellularLocation>
        <location evidence="1">Cytoplasm</location>
    </subcellularLocation>
</comment>
<evidence type="ECO:0000256" key="9">
    <source>
        <dbReference type="ARBA" id="ARBA00023125"/>
    </source>
</evidence>
<dbReference type="GO" id="GO:0008270">
    <property type="term" value="F:zinc ion binding"/>
    <property type="evidence" value="ECO:0007669"/>
    <property type="project" value="TreeGrafter"/>
</dbReference>
<organism evidence="13 14">
    <name type="scientific">Bifidobacterium subtile</name>
    <dbReference type="NCBI Taxonomy" id="77635"/>
    <lineage>
        <taxon>Bacteria</taxon>
        <taxon>Bacillati</taxon>
        <taxon>Actinomycetota</taxon>
        <taxon>Actinomycetes</taxon>
        <taxon>Bifidobacteriales</taxon>
        <taxon>Bifidobacteriaceae</taxon>
        <taxon>Bifidobacterium</taxon>
    </lineage>
</organism>
<dbReference type="GO" id="GO:0005829">
    <property type="term" value="C:cytosol"/>
    <property type="evidence" value="ECO:0007669"/>
    <property type="project" value="TreeGrafter"/>
</dbReference>
<keyword evidence="8" id="KW-0805">Transcription regulation</keyword>
<dbReference type="Gene3D" id="3.30.1490.190">
    <property type="match status" value="1"/>
</dbReference>
<dbReference type="InterPro" id="IPR036388">
    <property type="entry name" value="WH-like_DNA-bd_sf"/>
</dbReference>
<reference evidence="13 14" key="1">
    <citation type="submission" date="2014-03" db="EMBL/GenBank/DDBJ databases">
        <title>Genomics of Bifidobacteria.</title>
        <authorList>
            <person name="Ventura M."/>
            <person name="Milani C."/>
            <person name="Lugli G.A."/>
        </authorList>
    </citation>
    <scope>NUCLEOTIDE SEQUENCE [LARGE SCALE GENOMIC DNA]</scope>
    <source>
        <strain evidence="13 14">LMG 11597</strain>
    </source>
</reference>
<evidence type="ECO:0000256" key="3">
    <source>
        <dbReference type="ARBA" id="ARBA00011738"/>
    </source>
</evidence>
<feature type="binding site" evidence="12">
    <location>
        <position position="120"/>
    </location>
    <ligand>
        <name>Fe cation</name>
        <dbReference type="ChEBI" id="CHEBI:24875"/>
    </ligand>
</feature>
<comment type="caution">
    <text evidence="13">The sequence shown here is derived from an EMBL/GenBank/DDBJ whole genome shotgun (WGS) entry which is preliminary data.</text>
</comment>
<dbReference type="GO" id="GO:0000976">
    <property type="term" value="F:transcription cis-regulatory region binding"/>
    <property type="evidence" value="ECO:0007669"/>
    <property type="project" value="TreeGrafter"/>
</dbReference>
<dbReference type="EMBL" id="JGZR01000011">
    <property type="protein sequence ID" value="KFJ01281.1"/>
    <property type="molecule type" value="Genomic_DNA"/>
</dbReference>
<evidence type="ECO:0000256" key="1">
    <source>
        <dbReference type="ARBA" id="ARBA00004496"/>
    </source>
</evidence>
<dbReference type="GO" id="GO:0003700">
    <property type="term" value="F:DNA-binding transcription factor activity"/>
    <property type="evidence" value="ECO:0007669"/>
    <property type="project" value="InterPro"/>
</dbReference>
<keyword evidence="7 11" id="KW-0862">Zinc</keyword>
<keyword evidence="5" id="KW-0678">Repressor</keyword>
<evidence type="ECO:0000256" key="6">
    <source>
        <dbReference type="ARBA" id="ARBA00022723"/>
    </source>
</evidence>
<dbReference type="GO" id="GO:1900376">
    <property type="term" value="P:regulation of secondary metabolite biosynthetic process"/>
    <property type="evidence" value="ECO:0007669"/>
    <property type="project" value="TreeGrafter"/>
</dbReference>
<gene>
    <name evidence="13" type="ORF">BISU_1867</name>
</gene>
<feature type="binding site" evidence="11">
    <location>
        <position position="92"/>
    </location>
    <ligand>
        <name>Zn(2+)</name>
        <dbReference type="ChEBI" id="CHEBI:29105"/>
    </ligand>
</feature>
<evidence type="ECO:0000313" key="14">
    <source>
        <dbReference type="Proteomes" id="UP000029055"/>
    </source>
</evidence>
<dbReference type="AlphaFoldDB" id="A0A087E0I0"/>
<evidence type="ECO:0000256" key="11">
    <source>
        <dbReference type="PIRSR" id="PIRSR602481-1"/>
    </source>
</evidence>
<feature type="binding site" evidence="11">
    <location>
        <position position="89"/>
    </location>
    <ligand>
        <name>Zn(2+)</name>
        <dbReference type="ChEBI" id="CHEBI:29105"/>
    </ligand>
</feature>
<dbReference type="Gene3D" id="1.10.10.10">
    <property type="entry name" value="Winged helix-like DNA-binding domain superfamily/Winged helix DNA-binding domain"/>
    <property type="match status" value="1"/>
</dbReference>
<keyword evidence="6 11" id="KW-0479">Metal-binding</keyword>
<dbReference type="STRING" id="77635.BISU_1867"/>
<sequence length="142" mass="16269">MAMAVRKPVERHTKQKDAVLQALRGCEDFVSAQDLHRQLAEQGERIGLATVYRQLNGLAANGRADTIRLNEQQMFRICDERGHHHHLVCEQCGRTVEIDPPDEQWLRRVAQEHGYTVSSHTLEVFGLCPECQENPERESNDL</sequence>
<accession>A0A087E0I0</accession>
<evidence type="ECO:0000256" key="10">
    <source>
        <dbReference type="ARBA" id="ARBA00023163"/>
    </source>
</evidence>
<evidence type="ECO:0000313" key="13">
    <source>
        <dbReference type="EMBL" id="KFJ01281.1"/>
    </source>
</evidence>
<dbReference type="Pfam" id="PF01475">
    <property type="entry name" value="FUR"/>
    <property type="match status" value="1"/>
</dbReference>
<dbReference type="SUPFAM" id="SSF46785">
    <property type="entry name" value="Winged helix' DNA-binding domain"/>
    <property type="match status" value="1"/>
</dbReference>
<protein>
    <submittedName>
        <fullName evidence="13">Ferric uptake regulation protein</fullName>
    </submittedName>
</protein>
<keyword evidence="9" id="KW-0238">DNA-binding</keyword>
<evidence type="ECO:0000256" key="5">
    <source>
        <dbReference type="ARBA" id="ARBA00022491"/>
    </source>
</evidence>
<keyword evidence="12" id="KW-0408">Iron</keyword>
<comment type="cofactor">
    <cofactor evidence="11">
        <name>Zn(2+)</name>
        <dbReference type="ChEBI" id="CHEBI:29105"/>
    </cofactor>
    <text evidence="11">Binds 1 zinc ion per subunit.</text>
</comment>
<feature type="binding site" evidence="12">
    <location>
        <position position="103"/>
    </location>
    <ligand>
        <name>Fe cation</name>
        <dbReference type="ChEBI" id="CHEBI:24875"/>
    </ligand>
</feature>
<evidence type="ECO:0000256" key="12">
    <source>
        <dbReference type="PIRSR" id="PIRSR602481-2"/>
    </source>
</evidence>
<evidence type="ECO:0000256" key="4">
    <source>
        <dbReference type="ARBA" id="ARBA00022490"/>
    </source>
</evidence>
<comment type="similarity">
    <text evidence="2">Belongs to the Fur family.</text>
</comment>
<dbReference type="Proteomes" id="UP000029055">
    <property type="component" value="Unassembled WGS sequence"/>
</dbReference>
<feature type="binding site" evidence="11">
    <location>
        <position position="128"/>
    </location>
    <ligand>
        <name>Zn(2+)</name>
        <dbReference type="ChEBI" id="CHEBI:29105"/>
    </ligand>
</feature>
<dbReference type="InterPro" id="IPR043135">
    <property type="entry name" value="Fur_C"/>
</dbReference>
<evidence type="ECO:0000256" key="7">
    <source>
        <dbReference type="ARBA" id="ARBA00022833"/>
    </source>
</evidence>
<dbReference type="eggNOG" id="COG0735">
    <property type="taxonomic scope" value="Bacteria"/>
</dbReference>
<dbReference type="PANTHER" id="PTHR33202:SF2">
    <property type="entry name" value="FERRIC UPTAKE REGULATION PROTEIN"/>
    <property type="match status" value="1"/>
</dbReference>
<name>A0A087E0I0_9BIFI</name>
<keyword evidence="14" id="KW-1185">Reference proteome</keyword>
<dbReference type="PANTHER" id="PTHR33202">
    <property type="entry name" value="ZINC UPTAKE REGULATION PROTEIN"/>
    <property type="match status" value="1"/>
</dbReference>
<keyword evidence="4" id="KW-0963">Cytoplasm</keyword>
<dbReference type="InterPro" id="IPR002481">
    <property type="entry name" value="FUR"/>
</dbReference>
<comment type="cofactor">
    <cofactor evidence="12">
        <name>Mn(2+)</name>
        <dbReference type="ChEBI" id="CHEBI:29035"/>
    </cofactor>
    <cofactor evidence="12">
        <name>Fe(2+)</name>
        <dbReference type="ChEBI" id="CHEBI:29033"/>
    </cofactor>
    <text evidence="12">Binds 1 Mn(2+) or Fe(2+) ion per subunit.</text>
</comment>
<dbReference type="GO" id="GO:0045892">
    <property type="term" value="P:negative regulation of DNA-templated transcription"/>
    <property type="evidence" value="ECO:0007669"/>
    <property type="project" value="TreeGrafter"/>
</dbReference>
<dbReference type="CDD" id="cd07153">
    <property type="entry name" value="Fur_like"/>
    <property type="match status" value="1"/>
</dbReference>
<keyword evidence="10" id="KW-0804">Transcription</keyword>
<dbReference type="InterPro" id="IPR036390">
    <property type="entry name" value="WH_DNA-bd_sf"/>
</dbReference>
<feature type="binding site" evidence="11">
    <location>
        <position position="131"/>
    </location>
    <ligand>
        <name>Zn(2+)</name>
        <dbReference type="ChEBI" id="CHEBI:29105"/>
    </ligand>
</feature>
<evidence type="ECO:0000256" key="2">
    <source>
        <dbReference type="ARBA" id="ARBA00007957"/>
    </source>
</evidence>